<dbReference type="InterPro" id="IPR007704">
    <property type="entry name" value="PIG-M"/>
</dbReference>
<keyword evidence="10 13" id="KW-1133">Transmembrane helix</keyword>
<evidence type="ECO:0000256" key="8">
    <source>
        <dbReference type="ARBA" id="ARBA00022692"/>
    </source>
</evidence>
<evidence type="ECO:0000256" key="3">
    <source>
        <dbReference type="ARBA" id="ARBA00011071"/>
    </source>
</evidence>
<feature type="transmembrane region" description="Helical" evidence="13">
    <location>
        <begin position="103"/>
        <end position="122"/>
    </location>
</feature>
<evidence type="ECO:0000256" key="13">
    <source>
        <dbReference type="RuleBase" id="RU365064"/>
    </source>
</evidence>
<dbReference type="GO" id="GO:0004376">
    <property type="term" value="F:GPI mannosyltransferase activity"/>
    <property type="evidence" value="ECO:0007669"/>
    <property type="project" value="InterPro"/>
</dbReference>
<reference evidence="15 16" key="1">
    <citation type="submission" date="2018-11" db="EMBL/GenBank/DDBJ databases">
        <title>Genome sequence of Saitozyma podzolica DSM 27192.</title>
        <authorList>
            <person name="Aliyu H."/>
            <person name="Gorte O."/>
            <person name="Ochsenreither K."/>
        </authorList>
    </citation>
    <scope>NUCLEOTIDE SEQUENCE [LARGE SCALE GENOMIC DNA]</scope>
    <source>
        <strain evidence="15 16">DSM 27192</strain>
    </source>
</reference>
<evidence type="ECO:0000313" key="16">
    <source>
        <dbReference type="Proteomes" id="UP000279259"/>
    </source>
</evidence>
<dbReference type="OrthoDB" id="1741594at2759"/>
<dbReference type="EMBL" id="RSCD01000003">
    <property type="protein sequence ID" value="RSH94040.1"/>
    <property type="molecule type" value="Genomic_DNA"/>
</dbReference>
<evidence type="ECO:0000256" key="6">
    <source>
        <dbReference type="ARBA" id="ARBA00022676"/>
    </source>
</evidence>
<evidence type="ECO:0000256" key="1">
    <source>
        <dbReference type="ARBA" id="ARBA00004477"/>
    </source>
</evidence>
<dbReference type="Proteomes" id="UP000279259">
    <property type="component" value="Unassembled WGS sequence"/>
</dbReference>
<gene>
    <name evidence="15" type="primary">GPI14</name>
    <name evidence="15" type="ORF">EHS25_006694</name>
</gene>
<dbReference type="GO" id="GO:0051751">
    <property type="term" value="F:alpha-1,4-mannosyltransferase activity"/>
    <property type="evidence" value="ECO:0007669"/>
    <property type="project" value="InterPro"/>
</dbReference>
<dbReference type="EC" id="2.4.1.-" evidence="13"/>
<feature type="transmembrane region" description="Helical" evidence="13">
    <location>
        <begin position="247"/>
        <end position="274"/>
    </location>
</feature>
<dbReference type="GO" id="GO:1990529">
    <property type="term" value="C:glycosylphosphatidylinositol-mannosyltransferase I complex"/>
    <property type="evidence" value="ECO:0007669"/>
    <property type="project" value="TreeGrafter"/>
</dbReference>
<dbReference type="AlphaFoldDB" id="A0A427YSF6"/>
<keyword evidence="6 13" id="KW-0328">Glycosyltransferase</keyword>
<evidence type="ECO:0000313" key="15">
    <source>
        <dbReference type="EMBL" id="RSH94040.1"/>
    </source>
</evidence>
<comment type="function">
    <text evidence="12 13">Mannosyltransferase involved in glycosylphosphatidylinositol-anchor biosynthesis. Transfers the first alpha-1,4-mannose to GlcN-acyl-PI during GPI precursor assembly. Required for cell wall integrity.</text>
</comment>
<name>A0A427YSF6_9TREE</name>
<comment type="caution">
    <text evidence="13">Lacks conserved residue(s) required for the propagation of feature annotation.</text>
</comment>
<keyword evidence="9 13" id="KW-0256">Endoplasmic reticulum</keyword>
<evidence type="ECO:0000256" key="12">
    <source>
        <dbReference type="ARBA" id="ARBA00025399"/>
    </source>
</evidence>
<comment type="subcellular location">
    <subcellularLocation>
        <location evidence="1 13">Endoplasmic reticulum membrane</location>
        <topology evidence="1 13">Multi-pass membrane protein</topology>
    </subcellularLocation>
</comment>
<protein>
    <recommendedName>
        <fullName evidence="4 13">GPI mannosyltransferase 1</fullName>
        <ecNumber evidence="13">2.4.1.-</ecNumber>
    </recommendedName>
    <alternativeName>
        <fullName evidence="13">GPI mannosyltransferase I</fullName>
    </alternativeName>
</protein>
<evidence type="ECO:0000256" key="2">
    <source>
        <dbReference type="ARBA" id="ARBA00004687"/>
    </source>
</evidence>
<keyword evidence="14" id="KW-0732">Signal</keyword>
<evidence type="ECO:0000256" key="11">
    <source>
        <dbReference type="ARBA" id="ARBA00023136"/>
    </source>
</evidence>
<feature type="chain" id="PRO_5019511781" description="GPI mannosyltransferase 1" evidence="14">
    <location>
        <begin position="26"/>
        <end position="451"/>
    </location>
</feature>
<dbReference type="PANTHER" id="PTHR12886">
    <property type="entry name" value="PIG-M MANNOSYLTRANSFERASE"/>
    <property type="match status" value="1"/>
</dbReference>
<sequence length="451" mass="50792">MPRIVSTPSILFLSLGLHLVLLLYAEHVDTHPEDYGGLKYTDVDWRVVMDGARLMFEPGESNRARGWFVEYFNLNVGDPYNRPTFRYTPLLPLIMSPSLVQPLLGKLLLTIISLCVPLLLLWDPRASQHPFSDDADSRPAGFWATHLLWTLNPFVMNITTRGSPEAVIVLLVIATFACLRAAEAAHRQQLADVRATPRVESVRIDDGRTTKWETRAAVLLALAVSYKIYPAIYVPPIWSVLARRHGWLGLGVWCFGVVAATTVLAVNVVLWSVWGQPFLEHTFLYHLHRLDHRHNFSPYFYPIYLQRFNLNRDVDRSAFPPAVARFIPPDVVDRLTSVLRDPLVSFLPQMALVAIAGFALPPRTSLAFTMFVQTAAFVVWNKVCTSQYFMWFLPLLPPILPYLSITPRRAAVLIGAWVAAQAAWLGTAYQLEFLGKEVFLPSGPQGLGYSA</sequence>
<dbReference type="UniPathway" id="UPA00196"/>
<organism evidence="15 16">
    <name type="scientific">Saitozyma podzolica</name>
    <dbReference type="NCBI Taxonomy" id="1890683"/>
    <lineage>
        <taxon>Eukaryota</taxon>
        <taxon>Fungi</taxon>
        <taxon>Dikarya</taxon>
        <taxon>Basidiomycota</taxon>
        <taxon>Agaricomycotina</taxon>
        <taxon>Tremellomycetes</taxon>
        <taxon>Tremellales</taxon>
        <taxon>Trimorphomycetaceae</taxon>
        <taxon>Saitozyma</taxon>
    </lineage>
</organism>
<comment type="similarity">
    <text evidence="3 13">Belongs to the PIGM family.</text>
</comment>
<comment type="pathway">
    <text evidence="2 13">Glycolipid biosynthesis; glycosylphosphatidylinositol-anchor biosynthesis.</text>
</comment>
<feature type="transmembrane region" description="Helical" evidence="13">
    <location>
        <begin position="410"/>
        <end position="429"/>
    </location>
</feature>
<dbReference type="STRING" id="1890683.A0A427YSF6"/>
<feature type="transmembrane region" description="Helical" evidence="13">
    <location>
        <begin position="216"/>
        <end position="235"/>
    </location>
</feature>
<keyword evidence="8 13" id="KW-0812">Transmembrane</keyword>
<proteinExistence type="inferred from homology"/>
<feature type="signal peptide" evidence="14">
    <location>
        <begin position="1"/>
        <end position="25"/>
    </location>
</feature>
<evidence type="ECO:0000256" key="4">
    <source>
        <dbReference type="ARBA" id="ARBA00013797"/>
    </source>
</evidence>
<dbReference type="GO" id="GO:0005789">
    <property type="term" value="C:endoplasmic reticulum membrane"/>
    <property type="evidence" value="ECO:0007669"/>
    <property type="project" value="UniProtKB-SubCell"/>
</dbReference>
<keyword evidence="5 13" id="KW-0337">GPI-anchor biosynthesis</keyword>
<evidence type="ECO:0000256" key="14">
    <source>
        <dbReference type="SAM" id="SignalP"/>
    </source>
</evidence>
<accession>A0A427YSF6</accession>
<comment type="caution">
    <text evidence="15">The sequence shown here is derived from an EMBL/GenBank/DDBJ whole genome shotgun (WGS) entry which is preliminary data.</text>
</comment>
<dbReference type="PANTHER" id="PTHR12886:SF0">
    <property type="entry name" value="GPI MANNOSYLTRANSFERASE 1"/>
    <property type="match status" value="1"/>
</dbReference>
<dbReference type="Pfam" id="PF05007">
    <property type="entry name" value="Mannosyl_trans"/>
    <property type="match status" value="1"/>
</dbReference>
<keyword evidence="11 13" id="KW-0472">Membrane</keyword>
<dbReference type="GO" id="GO:0006506">
    <property type="term" value="P:GPI anchor biosynthetic process"/>
    <property type="evidence" value="ECO:0007669"/>
    <property type="project" value="UniProtKB-UniPathway"/>
</dbReference>
<evidence type="ECO:0000256" key="5">
    <source>
        <dbReference type="ARBA" id="ARBA00022502"/>
    </source>
</evidence>
<evidence type="ECO:0000256" key="9">
    <source>
        <dbReference type="ARBA" id="ARBA00022824"/>
    </source>
</evidence>
<keyword evidence="16" id="KW-1185">Reference proteome</keyword>
<keyword evidence="7 13" id="KW-0808">Transferase</keyword>
<feature type="transmembrane region" description="Helical" evidence="13">
    <location>
        <begin position="343"/>
        <end position="360"/>
    </location>
</feature>
<evidence type="ECO:0000256" key="7">
    <source>
        <dbReference type="ARBA" id="ARBA00022679"/>
    </source>
</evidence>
<evidence type="ECO:0000256" key="10">
    <source>
        <dbReference type="ARBA" id="ARBA00022989"/>
    </source>
</evidence>